<dbReference type="GO" id="GO:0017025">
    <property type="term" value="F:TBP-class protein binding"/>
    <property type="evidence" value="ECO:0007669"/>
    <property type="project" value="InterPro"/>
</dbReference>
<proteinExistence type="inferred from homology"/>
<keyword evidence="6" id="KW-0805">Transcription regulation</keyword>
<dbReference type="InterPro" id="IPR013150">
    <property type="entry name" value="TFIIB_cyclin"/>
</dbReference>
<evidence type="ECO:0000313" key="11">
    <source>
        <dbReference type="Proteomes" id="UP001163846"/>
    </source>
</evidence>
<gene>
    <name evidence="10" type="ORF">F5878DRAFT_639818</name>
</gene>
<dbReference type="Pfam" id="PF00382">
    <property type="entry name" value="TFIIB"/>
    <property type="match status" value="1"/>
</dbReference>
<evidence type="ECO:0000256" key="7">
    <source>
        <dbReference type="ARBA" id="ARBA00023163"/>
    </source>
</evidence>
<evidence type="ECO:0000256" key="6">
    <source>
        <dbReference type="ARBA" id="ARBA00023015"/>
    </source>
</evidence>
<evidence type="ECO:0000256" key="2">
    <source>
        <dbReference type="ARBA" id="ARBA00010857"/>
    </source>
</evidence>
<evidence type="ECO:0000256" key="8">
    <source>
        <dbReference type="ARBA" id="ARBA00023242"/>
    </source>
</evidence>
<keyword evidence="8" id="KW-0539">Nucleus</keyword>
<protein>
    <recommendedName>
        <fullName evidence="9">Transcription factor TFIIB cyclin-like domain-containing protein</fullName>
    </recommendedName>
</protein>
<dbReference type="InterPro" id="IPR000812">
    <property type="entry name" value="TFIIB"/>
</dbReference>
<evidence type="ECO:0000256" key="1">
    <source>
        <dbReference type="ARBA" id="ARBA00004123"/>
    </source>
</evidence>
<dbReference type="GO" id="GO:0070897">
    <property type="term" value="P:transcription preinitiation complex assembly"/>
    <property type="evidence" value="ECO:0007669"/>
    <property type="project" value="InterPro"/>
</dbReference>
<dbReference type="Gene3D" id="1.10.472.10">
    <property type="entry name" value="Cyclin-like"/>
    <property type="match status" value="1"/>
</dbReference>
<dbReference type="GO" id="GO:0000126">
    <property type="term" value="C:transcription factor TFIIIB complex"/>
    <property type="evidence" value="ECO:0007669"/>
    <property type="project" value="TreeGrafter"/>
</dbReference>
<dbReference type="GO" id="GO:0000995">
    <property type="term" value="F:RNA polymerase III general transcription initiation factor activity"/>
    <property type="evidence" value="ECO:0007669"/>
    <property type="project" value="TreeGrafter"/>
</dbReference>
<keyword evidence="5" id="KW-0862">Zinc</keyword>
<evidence type="ECO:0000256" key="3">
    <source>
        <dbReference type="ARBA" id="ARBA00022723"/>
    </source>
</evidence>
<dbReference type="GO" id="GO:0005634">
    <property type="term" value="C:nucleus"/>
    <property type="evidence" value="ECO:0007669"/>
    <property type="project" value="UniProtKB-SubCell"/>
</dbReference>
<comment type="caution">
    <text evidence="10">The sequence shown here is derived from an EMBL/GenBank/DDBJ whole genome shotgun (WGS) entry which is preliminary data.</text>
</comment>
<accession>A0AA38PDX2</accession>
<comment type="similarity">
    <text evidence="2">Belongs to the TFIIB family.</text>
</comment>
<sequence>MRLVQRFDQDWMTRGQRLVGICGAALLLAYEQLSTICGRDPVCLCVACRQKETKNYMLIDFSDILQNSDAPTFNSSKPSTSTSALPLVDPSHYPSRFAALLEFGDETHRVATNAVRLVQRFYQDWMTHAKRPAGICGADDHFSTVTINARDRSVGSDPNYMLIDFSDILQVNVLELGRTYLQLIQTLNLNLRLPLVDPSHYPSCFAALLEFGEEIHRVAPDAVRLVERFSRSTSSMFMWRRPLPCRAYEQRLTIRGGDHSEYPSCALTLADFRTSLEEEMATPAYTKAKAKEDPENLRQSIDPALMNKGILAGESWLKLHVSSPNYL</sequence>
<dbReference type="GO" id="GO:0008270">
    <property type="term" value="F:zinc ion binding"/>
    <property type="evidence" value="ECO:0007669"/>
    <property type="project" value="UniProtKB-KW"/>
</dbReference>
<dbReference type="AlphaFoldDB" id="A0AA38PDX2"/>
<evidence type="ECO:0000256" key="4">
    <source>
        <dbReference type="ARBA" id="ARBA00022771"/>
    </source>
</evidence>
<dbReference type="EMBL" id="MU806050">
    <property type="protein sequence ID" value="KAJ3841134.1"/>
    <property type="molecule type" value="Genomic_DNA"/>
</dbReference>
<dbReference type="InterPro" id="IPR036915">
    <property type="entry name" value="Cyclin-like_sf"/>
</dbReference>
<evidence type="ECO:0000259" key="9">
    <source>
        <dbReference type="Pfam" id="PF00382"/>
    </source>
</evidence>
<dbReference type="GO" id="GO:0001006">
    <property type="term" value="F:RNA polymerase III type 3 promoter sequence-specific DNA binding"/>
    <property type="evidence" value="ECO:0007669"/>
    <property type="project" value="TreeGrafter"/>
</dbReference>
<dbReference type="GO" id="GO:0097550">
    <property type="term" value="C:transcription preinitiation complex"/>
    <property type="evidence" value="ECO:0007669"/>
    <property type="project" value="TreeGrafter"/>
</dbReference>
<dbReference type="SUPFAM" id="SSF47954">
    <property type="entry name" value="Cyclin-like"/>
    <property type="match status" value="1"/>
</dbReference>
<evidence type="ECO:0000313" key="10">
    <source>
        <dbReference type="EMBL" id="KAJ3841134.1"/>
    </source>
</evidence>
<keyword evidence="11" id="KW-1185">Reference proteome</keyword>
<evidence type="ECO:0000256" key="5">
    <source>
        <dbReference type="ARBA" id="ARBA00022833"/>
    </source>
</evidence>
<feature type="domain" description="Transcription factor TFIIB cyclin-like" evidence="9">
    <location>
        <begin position="85"/>
        <end position="185"/>
    </location>
</feature>
<comment type="subcellular location">
    <subcellularLocation>
        <location evidence="1">Nucleus</location>
    </subcellularLocation>
</comment>
<keyword evidence="4" id="KW-0863">Zinc-finger</keyword>
<reference evidence="10" key="1">
    <citation type="submission" date="2022-08" db="EMBL/GenBank/DDBJ databases">
        <authorList>
            <consortium name="DOE Joint Genome Institute"/>
            <person name="Min B."/>
            <person name="Riley R."/>
            <person name="Sierra-Patev S."/>
            <person name="Naranjo-Ortiz M."/>
            <person name="Looney B."/>
            <person name="Konkel Z."/>
            <person name="Slot J.C."/>
            <person name="Sakamoto Y."/>
            <person name="Steenwyk J.L."/>
            <person name="Rokas A."/>
            <person name="Carro J."/>
            <person name="Camarero S."/>
            <person name="Ferreira P."/>
            <person name="Molpeceres G."/>
            <person name="Ruiz-Duenas F.J."/>
            <person name="Serrano A."/>
            <person name="Henrissat B."/>
            <person name="Drula E."/>
            <person name="Hughes K.W."/>
            <person name="Mata J.L."/>
            <person name="Ishikawa N.K."/>
            <person name="Vargas-Isla R."/>
            <person name="Ushijima S."/>
            <person name="Smith C.A."/>
            <person name="Ahrendt S."/>
            <person name="Andreopoulos W."/>
            <person name="He G."/>
            <person name="Labutti K."/>
            <person name="Lipzen A."/>
            <person name="Ng V."/>
            <person name="Sandor L."/>
            <person name="Barry K."/>
            <person name="Martinez A.T."/>
            <person name="Xiao Y."/>
            <person name="Gibbons J.G."/>
            <person name="Terashima K."/>
            <person name="Hibbett D.S."/>
            <person name="Grigoriev I.V."/>
        </authorList>
    </citation>
    <scope>NUCLEOTIDE SEQUENCE</scope>
    <source>
        <strain evidence="10">TFB9207</strain>
    </source>
</reference>
<dbReference type="PANTHER" id="PTHR11618">
    <property type="entry name" value="TRANSCRIPTION INITIATION FACTOR IIB-RELATED"/>
    <property type="match status" value="1"/>
</dbReference>
<name>A0AA38PDX2_9AGAR</name>
<keyword evidence="3" id="KW-0479">Metal-binding</keyword>
<organism evidence="10 11">
    <name type="scientific">Lentinula raphanica</name>
    <dbReference type="NCBI Taxonomy" id="153919"/>
    <lineage>
        <taxon>Eukaryota</taxon>
        <taxon>Fungi</taxon>
        <taxon>Dikarya</taxon>
        <taxon>Basidiomycota</taxon>
        <taxon>Agaricomycotina</taxon>
        <taxon>Agaricomycetes</taxon>
        <taxon>Agaricomycetidae</taxon>
        <taxon>Agaricales</taxon>
        <taxon>Marasmiineae</taxon>
        <taxon>Omphalotaceae</taxon>
        <taxon>Lentinula</taxon>
    </lineage>
</organism>
<keyword evidence="7" id="KW-0804">Transcription</keyword>
<dbReference type="PANTHER" id="PTHR11618:SF4">
    <property type="entry name" value="TRANSCRIPTION FACTOR IIIB 90 KDA SUBUNIT"/>
    <property type="match status" value="1"/>
</dbReference>
<dbReference type="Proteomes" id="UP001163846">
    <property type="component" value="Unassembled WGS sequence"/>
</dbReference>